<evidence type="ECO:0000313" key="4">
    <source>
        <dbReference type="Proteomes" id="UP000467841"/>
    </source>
</evidence>
<evidence type="ECO:0000259" key="2">
    <source>
        <dbReference type="Pfam" id="PF05183"/>
    </source>
</evidence>
<dbReference type="EMBL" id="CACVBM020000355">
    <property type="protein sequence ID" value="CAA7018147.1"/>
    <property type="molecule type" value="Genomic_DNA"/>
</dbReference>
<comment type="similarity">
    <text evidence="1">Belongs to the RdRP family.</text>
</comment>
<reference evidence="3" key="1">
    <citation type="submission" date="2020-01" db="EMBL/GenBank/DDBJ databases">
        <authorList>
            <person name="Mishra B."/>
        </authorList>
    </citation>
    <scope>NUCLEOTIDE SEQUENCE [LARGE SCALE GENOMIC DNA]</scope>
</reference>
<dbReference type="InterPro" id="IPR057596">
    <property type="entry name" value="RDRP_core"/>
</dbReference>
<dbReference type="GO" id="GO:0031380">
    <property type="term" value="C:nuclear RNA-directed RNA polymerase complex"/>
    <property type="evidence" value="ECO:0007669"/>
    <property type="project" value="TreeGrafter"/>
</dbReference>
<dbReference type="AlphaFoldDB" id="A0A6D2HYM1"/>
<keyword evidence="4" id="KW-1185">Reference proteome</keyword>
<dbReference type="GO" id="GO:0003968">
    <property type="term" value="F:RNA-directed RNA polymerase activity"/>
    <property type="evidence" value="ECO:0007669"/>
    <property type="project" value="UniProtKB-KW"/>
</dbReference>
<evidence type="ECO:0000256" key="1">
    <source>
        <dbReference type="RuleBase" id="RU363098"/>
    </source>
</evidence>
<dbReference type="GO" id="GO:0003723">
    <property type="term" value="F:RNA binding"/>
    <property type="evidence" value="ECO:0007669"/>
    <property type="project" value="UniProtKB-KW"/>
</dbReference>
<dbReference type="PANTHER" id="PTHR23079:SF5">
    <property type="entry name" value="RNA-DEPENDENT RNA POLYMERASE 2"/>
    <property type="match status" value="1"/>
</dbReference>
<comment type="catalytic activity">
    <reaction evidence="1">
        <text>RNA(n) + a ribonucleoside 5'-triphosphate = RNA(n+1) + diphosphate</text>
        <dbReference type="Rhea" id="RHEA:21248"/>
        <dbReference type="Rhea" id="RHEA-COMP:14527"/>
        <dbReference type="Rhea" id="RHEA-COMP:17342"/>
        <dbReference type="ChEBI" id="CHEBI:33019"/>
        <dbReference type="ChEBI" id="CHEBI:61557"/>
        <dbReference type="ChEBI" id="CHEBI:140395"/>
        <dbReference type="EC" id="2.7.7.48"/>
    </reaction>
</comment>
<dbReference type="PANTHER" id="PTHR23079">
    <property type="entry name" value="RNA-DEPENDENT RNA POLYMERASE"/>
    <property type="match status" value="1"/>
</dbReference>
<sequence>MPSLKTKHHMSYCCCEKTVSTSRGDIRVLEAKDVLALHHMIDCIVFPHKGNTPYPNEYSESDLDGDGDLYFLSWDCDLITTGMTILLNQSTRQLPHLSRSRKSENFSPTTL</sequence>
<keyword evidence="1" id="KW-0696">RNA-directed RNA polymerase</keyword>
<gene>
    <name evidence="3" type="ORF">MERR_LOCUS5382</name>
</gene>
<proteinExistence type="inferred from homology"/>
<keyword evidence="1" id="KW-0943">RNA-mediated gene silencing</keyword>
<dbReference type="GO" id="GO:0030422">
    <property type="term" value="P:siRNA processing"/>
    <property type="evidence" value="ECO:0007669"/>
    <property type="project" value="TreeGrafter"/>
</dbReference>
<keyword evidence="1" id="KW-0694">RNA-binding</keyword>
<protein>
    <recommendedName>
        <fullName evidence="1">RNA-dependent RNA polymerase</fullName>
        <ecNumber evidence="1">2.7.7.48</ecNumber>
    </recommendedName>
</protein>
<name>A0A6D2HYM1_9BRAS</name>
<keyword evidence="1" id="KW-0548">Nucleotidyltransferase</keyword>
<comment type="function">
    <text evidence="1">Probably involved in the RNA silencing pathway and required for the generation of small interfering RNAs (siRNAs).</text>
</comment>
<feature type="domain" description="RDRP core" evidence="2">
    <location>
        <begin position="13"/>
        <end position="79"/>
    </location>
</feature>
<keyword evidence="1" id="KW-0808">Transferase</keyword>
<dbReference type="Proteomes" id="UP000467841">
    <property type="component" value="Unassembled WGS sequence"/>
</dbReference>
<evidence type="ECO:0000313" key="3">
    <source>
        <dbReference type="EMBL" id="CAA7018147.1"/>
    </source>
</evidence>
<organism evidence="3 4">
    <name type="scientific">Microthlaspi erraticum</name>
    <dbReference type="NCBI Taxonomy" id="1685480"/>
    <lineage>
        <taxon>Eukaryota</taxon>
        <taxon>Viridiplantae</taxon>
        <taxon>Streptophyta</taxon>
        <taxon>Embryophyta</taxon>
        <taxon>Tracheophyta</taxon>
        <taxon>Spermatophyta</taxon>
        <taxon>Magnoliopsida</taxon>
        <taxon>eudicotyledons</taxon>
        <taxon>Gunneridae</taxon>
        <taxon>Pentapetalae</taxon>
        <taxon>rosids</taxon>
        <taxon>malvids</taxon>
        <taxon>Brassicales</taxon>
        <taxon>Brassicaceae</taxon>
        <taxon>Coluteocarpeae</taxon>
        <taxon>Microthlaspi</taxon>
    </lineage>
</organism>
<accession>A0A6D2HYM1</accession>
<dbReference type="EC" id="2.7.7.48" evidence="1"/>
<dbReference type="InterPro" id="IPR007855">
    <property type="entry name" value="RDRP"/>
</dbReference>
<dbReference type="OrthoDB" id="6435754at2759"/>
<dbReference type="Pfam" id="PF05183">
    <property type="entry name" value="RdRP"/>
    <property type="match status" value="1"/>
</dbReference>
<comment type="caution">
    <text evidence="3">The sequence shown here is derived from an EMBL/GenBank/DDBJ whole genome shotgun (WGS) entry which is preliminary data.</text>
</comment>